<accession>A0A292ZL31</accession>
<evidence type="ECO:0008006" key="3">
    <source>
        <dbReference type="Google" id="ProtNLM"/>
    </source>
</evidence>
<dbReference type="AlphaFoldDB" id="A0A292ZL31"/>
<dbReference type="Gene3D" id="2.120.10.30">
    <property type="entry name" value="TolB, C-terminal domain"/>
    <property type="match status" value="1"/>
</dbReference>
<proteinExistence type="predicted"/>
<dbReference type="InterPro" id="IPR011042">
    <property type="entry name" value="6-blade_b-propeller_TolB-like"/>
</dbReference>
<sequence length="54" mass="5582">MPRLPEVHILAPDGRALGLVGTGQSVANCALDAAGRRLFLTSSDMLAVVPVRPA</sequence>
<reference evidence="1 2" key="1">
    <citation type="journal article" date="2013" name="Biodegradation">
        <title>Occurrence of 4-tert-butylphenol (4-t-BP) biodegradation in an aquatic sample caused by the presence of Spirodela polyrrhiza and isolation of a 4-t-BP-utilizing bacterium.</title>
        <authorList>
            <person name="Ogata Y."/>
            <person name="Toyama T."/>
            <person name="Yu N."/>
            <person name="Wang X."/>
            <person name="Sei K."/>
            <person name="Ike M."/>
        </authorList>
    </citation>
    <scope>NUCLEOTIDE SEQUENCE [LARGE SCALE GENOMIC DNA]</scope>
    <source>
        <strain evidence="1 2">OMI</strain>
    </source>
</reference>
<comment type="caution">
    <text evidence="1">The sequence shown here is derived from an EMBL/GenBank/DDBJ whole genome shotgun (WGS) entry which is preliminary data.</text>
</comment>
<evidence type="ECO:0000313" key="2">
    <source>
        <dbReference type="Proteomes" id="UP000221538"/>
    </source>
</evidence>
<dbReference type="EMBL" id="BEWI01000032">
    <property type="protein sequence ID" value="GAY23591.1"/>
    <property type="molecule type" value="Genomic_DNA"/>
</dbReference>
<dbReference type="Proteomes" id="UP000221538">
    <property type="component" value="Unassembled WGS sequence"/>
</dbReference>
<evidence type="ECO:0000313" key="1">
    <source>
        <dbReference type="EMBL" id="GAY23591.1"/>
    </source>
</evidence>
<name>A0A292ZL31_SPHSA</name>
<gene>
    <name evidence="1" type="ORF">SFOMI_4169</name>
</gene>
<protein>
    <recommendedName>
        <fullName evidence="3">Gluconolactonase</fullName>
    </recommendedName>
</protein>
<organism evidence="1 2">
    <name type="scientific">Sphingobium fuliginis (strain ATCC 27551)</name>
    <dbReference type="NCBI Taxonomy" id="336203"/>
    <lineage>
        <taxon>Bacteria</taxon>
        <taxon>Pseudomonadati</taxon>
        <taxon>Pseudomonadota</taxon>
        <taxon>Alphaproteobacteria</taxon>
        <taxon>Sphingomonadales</taxon>
        <taxon>Sphingomonadaceae</taxon>
        <taxon>Sphingobium</taxon>
    </lineage>
</organism>
<reference evidence="1 2" key="2">
    <citation type="journal article" date="2013" name="Environ. Sci. Technol.">
        <title>The 4-tert-butylphenol-utilizing bacterium Sphingobium fuliginis OMI can degrade bisphenols via phenolic ring hydroxylation and meta-cleavage pathway.</title>
        <authorList>
            <person name="Ogata Y."/>
            <person name="Goda S."/>
            <person name="Toyama T."/>
            <person name="Sei K."/>
            <person name="Ike M."/>
        </authorList>
    </citation>
    <scope>NUCLEOTIDE SEQUENCE [LARGE SCALE GENOMIC DNA]</scope>
    <source>
        <strain evidence="1 2">OMI</strain>
    </source>
</reference>
<dbReference type="RefSeq" id="WP_158230065.1">
    <property type="nucleotide sequence ID" value="NZ_BEWI01000032.1"/>
</dbReference>